<name>A0AAX4JNW7_9TREE</name>
<evidence type="ECO:0000256" key="1">
    <source>
        <dbReference type="SAM" id="MobiDB-lite"/>
    </source>
</evidence>
<keyword evidence="3" id="KW-1185">Reference proteome</keyword>
<dbReference type="RefSeq" id="XP_066072998.1">
    <property type="nucleotide sequence ID" value="XM_066216901.1"/>
</dbReference>
<dbReference type="GeneID" id="91091780"/>
<proteinExistence type="predicted"/>
<feature type="region of interest" description="Disordered" evidence="1">
    <location>
        <begin position="1"/>
        <end position="66"/>
    </location>
</feature>
<accession>A0AAX4JNW7</accession>
<evidence type="ECO:0000313" key="3">
    <source>
        <dbReference type="Proteomes" id="UP001355207"/>
    </source>
</evidence>
<organism evidence="2 3">
    <name type="scientific">Kwoniella dendrophila CBS 6074</name>
    <dbReference type="NCBI Taxonomy" id="1295534"/>
    <lineage>
        <taxon>Eukaryota</taxon>
        <taxon>Fungi</taxon>
        <taxon>Dikarya</taxon>
        <taxon>Basidiomycota</taxon>
        <taxon>Agaricomycotina</taxon>
        <taxon>Tremellomycetes</taxon>
        <taxon>Tremellales</taxon>
        <taxon>Cryptococcaceae</taxon>
        <taxon>Kwoniella</taxon>
    </lineage>
</organism>
<evidence type="ECO:0000313" key="2">
    <source>
        <dbReference type="EMBL" id="WWC86235.1"/>
    </source>
</evidence>
<protein>
    <submittedName>
        <fullName evidence="2">Uncharacterized protein</fullName>
    </submittedName>
</protein>
<feature type="compositionally biased region" description="Low complexity" evidence="1">
    <location>
        <begin position="36"/>
        <end position="54"/>
    </location>
</feature>
<reference evidence="2 3" key="1">
    <citation type="submission" date="2024-01" db="EMBL/GenBank/DDBJ databases">
        <title>Comparative genomics of Cryptococcus and Kwoniella reveals pathogenesis evolution and contrasting modes of karyotype evolution via chromosome fusion or intercentromeric recombination.</title>
        <authorList>
            <person name="Coelho M.A."/>
            <person name="David-Palma M."/>
            <person name="Shea T."/>
            <person name="Bowers K."/>
            <person name="McGinley-Smith S."/>
            <person name="Mohammad A.W."/>
            <person name="Gnirke A."/>
            <person name="Yurkov A.M."/>
            <person name="Nowrousian M."/>
            <person name="Sun S."/>
            <person name="Cuomo C.A."/>
            <person name="Heitman J."/>
        </authorList>
    </citation>
    <scope>NUCLEOTIDE SEQUENCE [LARGE SCALE GENOMIC DNA]</scope>
    <source>
        <strain evidence="2 3">CBS 6074</strain>
    </source>
</reference>
<feature type="compositionally biased region" description="Polar residues" evidence="1">
    <location>
        <begin position="20"/>
        <end position="35"/>
    </location>
</feature>
<dbReference type="EMBL" id="CP144098">
    <property type="protein sequence ID" value="WWC86235.1"/>
    <property type="molecule type" value="Genomic_DNA"/>
</dbReference>
<feature type="compositionally biased region" description="Basic and acidic residues" evidence="1">
    <location>
        <begin position="1"/>
        <end position="19"/>
    </location>
</feature>
<sequence>MVFREAENEKIVNKLENDQKSTSTTKAISETTENGQSQTNDQPSQNQQQQQQQNEPEEEEKKAATG</sequence>
<gene>
    <name evidence="2" type="ORF">L201_001108</name>
</gene>
<dbReference type="Proteomes" id="UP001355207">
    <property type="component" value="Chromosome 1"/>
</dbReference>
<dbReference type="AlphaFoldDB" id="A0AAX4JNW7"/>